<dbReference type="EMBL" id="MN328419">
    <property type="protein sequence ID" value="QGU18297.1"/>
    <property type="molecule type" value="Genomic_DNA"/>
</dbReference>
<name>A0A650F4Q3_PLAVT</name>
<protein>
    <submittedName>
        <fullName evidence="2">Putative RxLR effector</fullName>
    </submittedName>
</protein>
<accession>A0A650F4Q3</accession>
<sequence length="729" mass="82107">MRGTYFVAIALLVAAGSQTAAEFNQDECQQAHGNDSMASANTIDEIFQSRVLRVSRKSRDDDFTLSAGNEERAPTALSDFIKMVKVPDSIVTVADGMRTEREASLIGAASKNLINLRSNERQRFTLTPNDVVGQGVRTLPDPDESPVLIGNDIRLDLAKRQKGKRPTAIMEPAVESVTQHDYRLTPSDPSTINAKAPNDRLYKQLISQNALQLDKSKHFDGAENLWEENSVSFDLLYLFEESAYPKLKRQEASGIKAASKDLIQLESKKRDRNRIFSTPNNVVEQAVHAPLDPDKFPMSIANDKPLVSNKSRKRKSSTFIMENAALFAKQDDYRPGPSHSSTTNAKAFNDRHANQLITQKTLRIDKHKRGDIVESSKGMNFVSVNRLLHMFEEFNKVAHPTAVNRQEASAIEAAAMNLNQLESDTHQRIAPTPKLKVGQAVHAPPETSKPHVLVADDIPSTLAQRLKTEPPTAIMNNAARFLATHDFRPVPPGSSAISVESPNGRLNNQPITQEALQLDKNEHVDDGENLRNENSQTVDHLSHLREGNDKSLHFTAVNRQSEPIDWTDDLALGPRSRYKILITEQEKKVHLAFLGAFNLPFHQYPRETATMLSVVRWGRNSTPNNALAIETLKSLTKKKGLEKLQELLKSDLEKLLKDGDMMLPLTLENLKEAYHVKLVIMYDLFYKFCHDRNDLVENLSPKSWPNNWILQPFHYNPSRYPRHKMLQSR</sequence>
<reference evidence="2" key="1">
    <citation type="submission" date="2019-08" db="EMBL/GenBank/DDBJ databases">
        <authorList>
            <person name="Chen T."/>
        </authorList>
    </citation>
    <scope>NUCLEOTIDE SEQUENCE</scope>
    <source>
        <strain evidence="2">YL</strain>
    </source>
</reference>
<evidence type="ECO:0000256" key="1">
    <source>
        <dbReference type="SAM" id="SignalP"/>
    </source>
</evidence>
<feature type="chain" id="PRO_5024975513" evidence="1">
    <location>
        <begin position="22"/>
        <end position="729"/>
    </location>
</feature>
<feature type="signal peptide" evidence="1">
    <location>
        <begin position="1"/>
        <end position="21"/>
    </location>
</feature>
<keyword evidence="1" id="KW-0732">Signal</keyword>
<evidence type="ECO:0000313" key="2">
    <source>
        <dbReference type="EMBL" id="QGU18297.1"/>
    </source>
</evidence>
<proteinExistence type="predicted"/>
<dbReference type="AlphaFoldDB" id="A0A650F4Q3"/>
<organism evidence="2">
    <name type="scientific">Plasmopara viticola</name>
    <name type="common">Downy mildew of grapevine</name>
    <name type="synonym">Botrytis viticola</name>
    <dbReference type="NCBI Taxonomy" id="143451"/>
    <lineage>
        <taxon>Eukaryota</taxon>
        <taxon>Sar</taxon>
        <taxon>Stramenopiles</taxon>
        <taxon>Oomycota</taxon>
        <taxon>Peronosporomycetes</taxon>
        <taxon>Peronosporales</taxon>
        <taxon>Peronosporaceae</taxon>
        <taxon>Plasmopara</taxon>
    </lineage>
</organism>